<evidence type="ECO:0000313" key="11">
    <source>
        <dbReference type="EMBL" id="UTW12561.1"/>
    </source>
</evidence>
<dbReference type="InterPro" id="IPR048634">
    <property type="entry name" value="SecD_SecF_C"/>
</dbReference>
<reference evidence="11" key="1">
    <citation type="submission" date="2021-04" db="EMBL/GenBank/DDBJ databases">
        <title>Oceanospirillales bacteria with DddD are important DMSP degraders in coastal seawater.</title>
        <authorList>
            <person name="Liu J."/>
        </authorList>
    </citation>
    <scope>NUCLEOTIDE SEQUENCE</scope>
    <source>
        <strain evidence="11">D13-1</strain>
    </source>
</reference>
<comment type="similarity">
    <text evidence="9">Belongs to the SecD/SecF family. SecF subfamily.</text>
</comment>
<feature type="transmembrane region" description="Helical" evidence="9">
    <location>
        <begin position="163"/>
        <end position="184"/>
    </location>
</feature>
<name>A0ABY5HNT7_9GAMM</name>
<evidence type="ECO:0000256" key="5">
    <source>
        <dbReference type="ARBA" id="ARBA00022927"/>
    </source>
</evidence>
<dbReference type="InterPro" id="IPR022645">
    <property type="entry name" value="SecD/SecF_bac"/>
</dbReference>
<evidence type="ECO:0000256" key="3">
    <source>
        <dbReference type="ARBA" id="ARBA00022475"/>
    </source>
</evidence>
<dbReference type="InterPro" id="IPR005665">
    <property type="entry name" value="SecF_bac"/>
</dbReference>
<dbReference type="Proteomes" id="UP001058461">
    <property type="component" value="Chromosome"/>
</dbReference>
<keyword evidence="5 9" id="KW-0653">Protein transport</keyword>
<dbReference type="Pfam" id="PF02355">
    <property type="entry name" value="SecD_SecF_C"/>
    <property type="match status" value="1"/>
</dbReference>
<gene>
    <name evidence="9 11" type="primary">secF</name>
    <name evidence="11" type="ORF">KDW95_02430</name>
</gene>
<evidence type="ECO:0000256" key="7">
    <source>
        <dbReference type="ARBA" id="ARBA00023010"/>
    </source>
</evidence>
<proteinExistence type="inferred from homology"/>
<protein>
    <recommendedName>
        <fullName evidence="9">Protein-export membrane protein SecF</fullName>
    </recommendedName>
</protein>
<evidence type="ECO:0000256" key="6">
    <source>
        <dbReference type="ARBA" id="ARBA00022989"/>
    </source>
</evidence>
<keyword evidence="4 9" id="KW-0812">Transmembrane</keyword>
<keyword evidence="6 9" id="KW-1133">Transmembrane helix</keyword>
<evidence type="ECO:0000256" key="8">
    <source>
        <dbReference type="ARBA" id="ARBA00023136"/>
    </source>
</evidence>
<dbReference type="SUPFAM" id="SSF82866">
    <property type="entry name" value="Multidrug efflux transporter AcrB transmembrane domain"/>
    <property type="match status" value="1"/>
</dbReference>
<dbReference type="InterPro" id="IPR055344">
    <property type="entry name" value="SecD_SecF_C_bact"/>
</dbReference>
<dbReference type="InterPro" id="IPR022646">
    <property type="entry name" value="SecD/SecF_CS"/>
</dbReference>
<comment type="function">
    <text evidence="9">Part of the Sec protein translocase complex. Interacts with the SecYEG preprotein conducting channel. SecDF uses the proton motive force (PMF) to complete protein translocation after the ATP-dependent function of SecA.</text>
</comment>
<organism evidence="11 12">
    <name type="scientific">Marinobacterium rhizophilum</name>
    <dbReference type="NCBI Taxonomy" id="420402"/>
    <lineage>
        <taxon>Bacteria</taxon>
        <taxon>Pseudomonadati</taxon>
        <taxon>Pseudomonadota</taxon>
        <taxon>Gammaproteobacteria</taxon>
        <taxon>Oceanospirillales</taxon>
        <taxon>Oceanospirillaceae</taxon>
        <taxon>Marinobacterium</taxon>
    </lineage>
</organism>
<feature type="transmembrane region" description="Helical" evidence="9">
    <location>
        <begin position="269"/>
        <end position="291"/>
    </location>
</feature>
<dbReference type="NCBIfam" id="TIGR00966">
    <property type="entry name" value="transloc_SecF"/>
    <property type="match status" value="1"/>
</dbReference>
<sequence length="312" mass="33817">MGVLTRFSVNKTTIDFMALRPFTALLSLVLVLASVASLLINGLPLGLDFTGGTLIEVGYSQAPSLEDIRVLLAAAGHEGALVQTFGSLNDVLIRLSSSYTPEIGEKVRNLLQSATSEVVDLRRTEFVGAQVGEDLRERGGMGVLVALAMITLYVSFRFQLKFAIGAVVALFHDVIIVLGAFSLFGWDFDLTVLAAILAVIGYSLNDSLVVADRIRENIRRRRQGSMRDLVNLSLNETLSRTLMTSFTTLLVVIALFLFGGSMIHGFATALLVGIAVGTYSSIYVASDLLLWMNLQSEDLVRTPAQVEEDLLP</sequence>
<keyword evidence="12" id="KW-1185">Reference proteome</keyword>
<feature type="transmembrane region" description="Helical" evidence="9">
    <location>
        <begin position="21"/>
        <end position="40"/>
    </location>
</feature>
<evidence type="ECO:0000313" key="12">
    <source>
        <dbReference type="Proteomes" id="UP001058461"/>
    </source>
</evidence>
<dbReference type="RefSeq" id="WP_255854656.1">
    <property type="nucleotide sequence ID" value="NZ_CP073347.1"/>
</dbReference>
<dbReference type="NCBIfam" id="TIGR00916">
    <property type="entry name" value="2A0604s01"/>
    <property type="match status" value="1"/>
</dbReference>
<dbReference type="EMBL" id="CP073347">
    <property type="protein sequence ID" value="UTW12561.1"/>
    <property type="molecule type" value="Genomic_DNA"/>
</dbReference>
<accession>A0ABY5HNT7</accession>
<evidence type="ECO:0000259" key="10">
    <source>
        <dbReference type="Pfam" id="PF02355"/>
    </source>
</evidence>
<dbReference type="PRINTS" id="PR01755">
    <property type="entry name" value="SECFTRNLCASE"/>
</dbReference>
<feature type="transmembrane region" description="Helical" evidence="9">
    <location>
        <begin position="190"/>
        <end position="211"/>
    </location>
</feature>
<comment type="subcellular location">
    <subcellularLocation>
        <location evidence="1 9">Cell membrane</location>
        <topology evidence="1 9">Multi-pass membrane protein</topology>
    </subcellularLocation>
</comment>
<comment type="subunit">
    <text evidence="9">Forms a complex with SecD. Part of the essential Sec protein translocation apparatus which comprises SecA, SecYEG and auxiliary proteins SecDF-YajC and YidC.</text>
</comment>
<evidence type="ECO:0000256" key="1">
    <source>
        <dbReference type="ARBA" id="ARBA00004651"/>
    </source>
</evidence>
<evidence type="ECO:0000256" key="4">
    <source>
        <dbReference type="ARBA" id="ARBA00022692"/>
    </source>
</evidence>
<dbReference type="Pfam" id="PF07549">
    <property type="entry name" value="Sec_GG"/>
    <property type="match status" value="1"/>
</dbReference>
<keyword evidence="7 9" id="KW-0811">Translocation</keyword>
<dbReference type="PANTHER" id="PTHR30081:SF8">
    <property type="entry name" value="PROTEIN TRANSLOCASE SUBUNIT SECF"/>
    <property type="match status" value="1"/>
</dbReference>
<feature type="transmembrane region" description="Helical" evidence="9">
    <location>
        <begin position="242"/>
        <end position="263"/>
    </location>
</feature>
<keyword evidence="3 9" id="KW-1003">Cell membrane</keyword>
<feature type="domain" description="Protein export membrane protein SecD/SecF C-terminal" evidence="10">
    <location>
        <begin position="112"/>
        <end position="293"/>
    </location>
</feature>
<feature type="transmembrane region" description="Helical" evidence="9">
    <location>
        <begin position="139"/>
        <end position="156"/>
    </location>
</feature>
<dbReference type="Gene3D" id="1.20.1640.10">
    <property type="entry name" value="Multidrug efflux transporter AcrB transmembrane domain"/>
    <property type="match status" value="1"/>
</dbReference>
<dbReference type="PANTHER" id="PTHR30081">
    <property type="entry name" value="PROTEIN-EXPORT MEMBRANE PROTEIN SEC"/>
    <property type="match status" value="1"/>
</dbReference>
<evidence type="ECO:0000256" key="2">
    <source>
        <dbReference type="ARBA" id="ARBA00022448"/>
    </source>
</evidence>
<keyword evidence="8 9" id="KW-0472">Membrane</keyword>
<dbReference type="InterPro" id="IPR022813">
    <property type="entry name" value="SecD/SecF_arch_bac"/>
</dbReference>
<evidence type="ECO:0000256" key="9">
    <source>
        <dbReference type="HAMAP-Rule" id="MF_01464"/>
    </source>
</evidence>
<keyword evidence="2 9" id="KW-0813">Transport</keyword>
<dbReference type="HAMAP" id="MF_01464_B">
    <property type="entry name" value="SecF_B"/>
    <property type="match status" value="1"/>
</dbReference>